<sequence length="310" mass="34648">MLNPASLKKTEWLAYLLLVLTTLFWGGNFVVARAVHAEIPPLALSWWRWLLALVIILPFAWQQLWQAKQVIAKNWFKLALMALFGITGFNTLVYMGLQTLPASNGILLLSACPLFILALSWWFFGDPINYKQILGLLVSLVGISILVSKGELTQIFNQIAGGKGNLWVLAAVVSWAIYSVMLRTRPAGISGLAFFTLTVILGWLLLTPFYLYELFVQERSFSINLTSLLSIGYVGVFASIGAFLFWNRGVEILTASRAGYFIHLIPVWGLILASVFLAEKLEGFHWAGMLFIFSGIILASFLKNNQPRAR</sequence>
<keyword evidence="4 6" id="KW-1133">Transmembrane helix</keyword>
<dbReference type="Pfam" id="PF00892">
    <property type="entry name" value="EamA"/>
    <property type="match status" value="2"/>
</dbReference>
<feature type="transmembrane region" description="Helical" evidence="6">
    <location>
        <begin position="223"/>
        <end position="246"/>
    </location>
</feature>
<keyword evidence="3 6" id="KW-0812">Transmembrane</keyword>
<evidence type="ECO:0000256" key="6">
    <source>
        <dbReference type="SAM" id="Phobius"/>
    </source>
</evidence>
<feature type="transmembrane region" description="Helical" evidence="6">
    <location>
        <begin position="76"/>
        <end position="97"/>
    </location>
</feature>
<evidence type="ECO:0000259" key="7">
    <source>
        <dbReference type="Pfam" id="PF00892"/>
    </source>
</evidence>
<evidence type="ECO:0000256" key="2">
    <source>
        <dbReference type="ARBA" id="ARBA00022475"/>
    </source>
</evidence>
<dbReference type="Gene3D" id="1.10.3730.20">
    <property type="match status" value="1"/>
</dbReference>
<dbReference type="InterPro" id="IPR050638">
    <property type="entry name" value="AA-Vitamin_Transporters"/>
</dbReference>
<feature type="transmembrane region" description="Helical" evidence="6">
    <location>
        <begin position="133"/>
        <end position="152"/>
    </location>
</feature>
<protein>
    <submittedName>
        <fullName evidence="8">Multidrug DMT transporter permease</fullName>
    </submittedName>
</protein>
<feature type="transmembrane region" description="Helical" evidence="6">
    <location>
        <begin position="258"/>
        <end position="278"/>
    </location>
</feature>
<feature type="transmembrane region" description="Helical" evidence="6">
    <location>
        <begin position="284"/>
        <end position="302"/>
    </location>
</feature>
<evidence type="ECO:0000313" key="8">
    <source>
        <dbReference type="EMBL" id="GLR64890.1"/>
    </source>
</evidence>
<evidence type="ECO:0000256" key="4">
    <source>
        <dbReference type="ARBA" id="ARBA00022989"/>
    </source>
</evidence>
<feature type="domain" description="EamA" evidence="7">
    <location>
        <begin position="13"/>
        <end position="147"/>
    </location>
</feature>
<organism evidence="8 9">
    <name type="scientific">Marinospirillum insulare</name>
    <dbReference type="NCBI Taxonomy" id="217169"/>
    <lineage>
        <taxon>Bacteria</taxon>
        <taxon>Pseudomonadati</taxon>
        <taxon>Pseudomonadota</taxon>
        <taxon>Gammaproteobacteria</taxon>
        <taxon>Oceanospirillales</taxon>
        <taxon>Oceanospirillaceae</taxon>
        <taxon>Marinospirillum</taxon>
    </lineage>
</organism>
<comment type="caution">
    <text evidence="8">The sequence shown here is derived from an EMBL/GenBank/DDBJ whole genome shotgun (WGS) entry which is preliminary data.</text>
</comment>
<gene>
    <name evidence="8" type="ORF">GCM10007878_23280</name>
</gene>
<feature type="transmembrane region" description="Helical" evidence="6">
    <location>
        <begin position="12"/>
        <end position="34"/>
    </location>
</feature>
<keyword evidence="2" id="KW-1003">Cell membrane</keyword>
<feature type="transmembrane region" description="Helical" evidence="6">
    <location>
        <begin position="164"/>
        <end position="182"/>
    </location>
</feature>
<dbReference type="Proteomes" id="UP001156682">
    <property type="component" value="Unassembled WGS sequence"/>
</dbReference>
<dbReference type="SUPFAM" id="SSF103481">
    <property type="entry name" value="Multidrug resistance efflux transporter EmrE"/>
    <property type="match status" value="2"/>
</dbReference>
<dbReference type="PANTHER" id="PTHR32322:SF18">
    <property type="entry name" value="S-ADENOSYLMETHIONINE_S-ADENOSYLHOMOCYSTEINE TRANSPORTER"/>
    <property type="match status" value="1"/>
</dbReference>
<reference evidence="9" key="1">
    <citation type="journal article" date="2019" name="Int. J. Syst. Evol. Microbiol.">
        <title>The Global Catalogue of Microorganisms (GCM) 10K type strain sequencing project: providing services to taxonomists for standard genome sequencing and annotation.</title>
        <authorList>
            <consortium name="The Broad Institute Genomics Platform"/>
            <consortium name="The Broad Institute Genome Sequencing Center for Infectious Disease"/>
            <person name="Wu L."/>
            <person name="Ma J."/>
        </authorList>
    </citation>
    <scope>NUCLEOTIDE SEQUENCE [LARGE SCALE GENOMIC DNA]</scope>
    <source>
        <strain evidence="9">NBRC 100033</strain>
    </source>
</reference>
<feature type="transmembrane region" description="Helical" evidence="6">
    <location>
        <begin position="103"/>
        <end position="124"/>
    </location>
</feature>
<evidence type="ECO:0000256" key="1">
    <source>
        <dbReference type="ARBA" id="ARBA00004651"/>
    </source>
</evidence>
<feature type="transmembrane region" description="Helical" evidence="6">
    <location>
        <begin position="46"/>
        <end position="64"/>
    </location>
</feature>
<proteinExistence type="predicted"/>
<feature type="domain" description="EamA" evidence="7">
    <location>
        <begin position="163"/>
        <end position="300"/>
    </location>
</feature>
<accession>A0ABQ6A0T7</accession>
<dbReference type="InterPro" id="IPR037185">
    <property type="entry name" value="EmrE-like"/>
</dbReference>
<evidence type="ECO:0000256" key="5">
    <source>
        <dbReference type="ARBA" id="ARBA00023136"/>
    </source>
</evidence>
<dbReference type="EMBL" id="BSOR01000039">
    <property type="protein sequence ID" value="GLR64890.1"/>
    <property type="molecule type" value="Genomic_DNA"/>
</dbReference>
<evidence type="ECO:0000313" key="9">
    <source>
        <dbReference type="Proteomes" id="UP001156682"/>
    </source>
</evidence>
<keyword evidence="5 6" id="KW-0472">Membrane</keyword>
<keyword evidence="9" id="KW-1185">Reference proteome</keyword>
<comment type="subcellular location">
    <subcellularLocation>
        <location evidence="1">Cell membrane</location>
        <topology evidence="1">Multi-pass membrane protein</topology>
    </subcellularLocation>
</comment>
<dbReference type="InterPro" id="IPR000620">
    <property type="entry name" value="EamA_dom"/>
</dbReference>
<dbReference type="RefSeq" id="WP_027850506.1">
    <property type="nucleotide sequence ID" value="NZ_BSOR01000039.1"/>
</dbReference>
<dbReference type="PANTHER" id="PTHR32322">
    <property type="entry name" value="INNER MEMBRANE TRANSPORTER"/>
    <property type="match status" value="1"/>
</dbReference>
<feature type="transmembrane region" description="Helical" evidence="6">
    <location>
        <begin position="189"/>
        <end position="211"/>
    </location>
</feature>
<name>A0ABQ6A0T7_9GAMM</name>
<evidence type="ECO:0000256" key="3">
    <source>
        <dbReference type="ARBA" id="ARBA00022692"/>
    </source>
</evidence>